<dbReference type="EMBL" id="JAAXPN010000005">
    <property type="protein sequence ID" value="NKZ24283.1"/>
    <property type="molecule type" value="Genomic_DNA"/>
</dbReference>
<organism evidence="1 2">
    <name type="scientific">Periweissella fabalis</name>
    <dbReference type="NCBI Taxonomy" id="1070421"/>
    <lineage>
        <taxon>Bacteria</taxon>
        <taxon>Bacillati</taxon>
        <taxon>Bacillota</taxon>
        <taxon>Bacilli</taxon>
        <taxon>Lactobacillales</taxon>
        <taxon>Lactobacillaceae</taxon>
        <taxon>Periweissella</taxon>
    </lineage>
</organism>
<accession>A0A7X6N225</accession>
<gene>
    <name evidence="1" type="ORF">HF964_05640</name>
</gene>
<reference evidence="1 2" key="1">
    <citation type="submission" date="2020-04" db="EMBL/GenBank/DDBJ databases">
        <title>MicrobeNet Type strains.</title>
        <authorList>
            <person name="Nicholson A.C."/>
        </authorList>
    </citation>
    <scope>NUCLEOTIDE SEQUENCE [LARGE SCALE GENOMIC DNA]</scope>
    <source>
        <strain evidence="1 2">CCUG 61472</strain>
    </source>
</reference>
<keyword evidence="2" id="KW-1185">Reference proteome</keyword>
<comment type="caution">
    <text evidence="1">The sequence shown here is derived from an EMBL/GenBank/DDBJ whole genome shotgun (WGS) entry which is preliminary data.</text>
</comment>
<name>A0A7X6N225_9LACO</name>
<protein>
    <submittedName>
        <fullName evidence="1">Uncharacterized protein</fullName>
    </submittedName>
</protein>
<proteinExistence type="predicted"/>
<dbReference type="Proteomes" id="UP000549765">
    <property type="component" value="Unassembled WGS sequence"/>
</dbReference>
<sequence>MMEILGSEFLEVVKDQQVLEVSESLVNFNELDFTAAFADLDQNIKHQKVTRIAITVNELVEGEPLTFSLETSAINLPVRYTNALTKLIDEATMYPVNIYMIIEHPMISQSSLFIQKAASVAAYLDDPASVQKRITTFFNDQVALIKAGGWESLLVPVEEETIVEPTE</sequence>
<evidence type="ECO:0000313" key="1">
    <source>
        <dbReference type="EMBL" id="NKZ24283.1"/>
    </source>
</evidence>
<dbReference type="RefSeq" id="WP_168722081.1">
    <property type="nucleotide sequence ID" value="NZ_JAAXPN010000005.1"/>
</dbReference>
<dbReference type="AlphaFoldDB" id="A0A7X6N225"/>
<evidence type="ECO:0000313" key="2">
    <source>
        <dbReference type="Proteomes" id="UP000549765"/>
    </source>
</evidence>